<dbReference type="OrthoDB" id="3394784at2"/>
<sequence>MRQLVERLLGRRSAVPERAGGTAYRSASCVPLRPADVRTRRFGRTRLGRRGLDPDEVLTFLDRVAAELADAQRAAERARGETHRIKDALRRWQSEQAQARDLLRNANQRPAGYRPAPAPGPALLPYR</sequence>
<name>A0A562I7S3_MICOL</name>
<dbReference type="RefSeq" id="WP_145773836.1">
    <property type="nucleotide sequence ID" value="NZ_BAAATQ010000212.1"/>
</dbReference>
<dbReference type="EMBL" id="VLKE01000001">
    <property type="protein sequence ID" value="TWH66828.1"/>
    <property type="molecule type" value="Genomic_DNA"/>
</dbReference>
<dbReference type="NCBIfam" id="TIGR03544">
    <property type="entry name" value="DivI1A_domain"/>
    <property type="match status" value="1"/>
</dbReference>
<evidence type="ECO:0000313" key="3">
    <source>
        <dbReference type="Proteomes" id="UP000319825"/>
    </source>
</evidence>
<evidence type="ECO:0000313" key="2">
    <source>
        <dbReference type="EMBL" id="TWH66828.1"/>
    </source>
</evidence>
<accession>A0A562I7S3</accession>
<proteinExistence type="predicted"/>
<dbReference type="Proteomes" id="UP000319825">
    <property type="component" value="Unassembled WGS sequence"/>
</dbReference>
<feature type="region of interest" description="Disordered" evidence="1">
    <location>
        <begin position="102"/>
        <end position="127"/>
    </location>
</feature>
<reference evidence="2 3" key="1">
    <citation type="submission" date="2019-07" db="EMBL/GenBank/DDBJ databases">
        <title>R&amp;d 2014.</title>
        <authorList>
            <person name="Klenk H.-P."/>
        </authorList>
    </citation>
    <scope>NUCLEOTIDE SEQUENCE [LARGE SCALE GENOMIC DNA]</scope>
    <source>
        <strain evidence="2 3">DSM 43868</strain>
    </source>
</reference>
<evidence type="ECO:0000256" key="1">
    <source>
        <dbReference type="SAM" id="MobiDB-lite"/>
    </source>
</evidence>
<dbReference type="AlphaFoldDB" id="A0A562I7S3"/>
<gene>
    <name evidence="2" type="ORF">JD77_01786</name>
</gene>
<feature type="compositionally biased region" description="Pro residues" evidence="1">
    <location>
        <begin position="116"/>
        <end position="127"/>
    </location>
</feature>
<organism evidence="2 3">
    <name type="scientific">Micromonospora olivasterospora</name>
    <dbReference type="NCBI Taxonomy" id="1880"/>
    <lineage>
        <taxon>Bacteria</taxon>
        <taxon>Bacillati</taxon>
        <taxon>Actinomycetota</taxon>
        <taxon>Actinomycetes</taxon>
        <taxon>Micromonosporales</taxon>
        <taxon>Micromonosporaceae</taxon>
        <taxon>Micromonospora</taxon>
    </lineage>
</organism>
<keyword evidence="3" id="KW-1185">Reference proteome</keyword>
<protein>
    <submittedName>
        <fullName evidence="2">DivIVA domain-containing protein</fullName>
    </submittedName>
</protein>
<comment type="caution">
    <text evidence="2">The sequence shown here is derived from an EMBL/GenBank/DDBJ whole genome shotgun (WGS) entry which is preliminary data.</text>
</comment>
<dbReference type="InterPro" id="IPR019933">
    <property type="entry name" value="DivIVA_domain"/>
</dbReference>
<dbReference type="Gene3D" id="6.10.250.660">
    <property type="match status" value="1"/>
</dbReference>